<keyword evidence="4" id="KW-0472">Membrane</keyword>
<evidence type="ECO:0000313" key="6">
    <source>
        <dbReference type="Proteomes" id="UP001418222"/>
    </source>
</evidence>
<evidence type="ECO:0000256" key="4">
    <source>
        <dbReference type="ARBA" id="ARBA00023136"/>
    </source>
</evidence>
<organism evidence="5 6">
    <name type="scientific">Platanthera zijinensis</name>
    <dbReference type="NCBI Taxonomy" id="2320716"/>
    <lineage>
        <taxon>Eukaryota</taxon>
        <taxon>Viridiplantae</taxon>
        <taxon>Streptophyta</taxon>
        <taxon>Embryophyta</taxon>
        <taxon>Tracheophyta</taxon>
        <taxon>Spermatophyta</taxon>
        <taxon>Magnoliopsida</taxon>
        <taxon>Liliopsida</taxon>
        <taxon>Asparagales</taxon>
        <taxon>Orchidaceae</taxon>
        <taxon>Orchidoideae</taxon>
        <taxon>Orchideae</taxon>
        <taxon>Orchidinae</taxon>
        <taxon>Platanthera</taxon>
    </lineage>
</organism>
<name>A0AAP0AUD8_9ASPA</name>
<accession>A0AAP0AUD8</accession>
<sequence length="103" mass="11338">MAVFSNVGGWIADTLVAKGLSVTTVRKIMQSIGFLGPAFFLTQLSHINSPALAVLCRPAVRVLMHFHNQVYILIIKTLDHAILACFWDYQTPQGCLPVSLALR</sequence>
<keyword evidence="6" id="KW-1185">Reference proteome</keyword>
<dbReference type="PANTHER" id="PTHR11662:SF446">
    <property type="entry name" value="SODIUM-DEPENDENT PHOSPHATE TRANSPORT PROTEIN 1, CHLOROPLASTIC"/>
    <property type="match status" value="1"/>
</dbReference>
<reference evidence="5 6" key="1">
    <citation type="journal article" date="2022" name="Nat. Plants">
        <title>Genomes of leafy and leafless Platanthera orchids illuminate the evolution of mycoheterotrophy.</title>
        <authorList>
            <person name="Li M.H."/>
            <person name="Liu K.W."/>
            <person name="Li Z."/>
            <person name="Lu H.C."/>
            <person name="Ye Q.L."/>
            <person name="Zhang D."/>
            <person name="Wang J.Y."/>
            <person name="Li Y.F."/>
            <person name="Zhong Z.M."/>
            <person name="Liu X."/>
            <person name="Yu X."/>
            <person name="Liu D.K."/>
            <person name="Tu X.D."/>
            <person name="Liu B."/>
            <person name="Hao Y."/>
            <person name="Liao X.Y."/>
            <person name="Jiang Y.T."/>
            <person name="Sun W.H."/>
            <person name="Chen J."/>
            <person name="Chen Y.Q."/>
            <person name="Ai Y."/>
            <person name="Zhai J.W."/>
            <person name="Wu S.S."/>
            <person name="Zhou Z."/>
            <person name="Hsiao Y.Y."/>
            <person name="Wu W.L."/>
            <person name="Chen Y.Y."/>
            <person name="Lin Y.F."/>
            <person name="Hsu J.L."/>
            <person name="Li C.Y."/>
            <person name="Wang Z.W."/>
            <person name="Zhao X."/>
            <person name="Zhong W.Y."/>
            <person name="Ma X.K."/>
            <person name="Ma L."/>
            <person name="Huang J."/>
            <person name="Chen G.Z."/>
            <person name="Huang M.Z."/>
            <person name="Huang L."/>
            <person name="Peng D.H."/>
            <person name="Luo Y.B."/>
            <person name="Zou S.Q."/>
            <person name="Chen S.P."/>
            <person name="Lan S."/>
            <person name="Tsai W.C."/>
            <person name="Van de Peer Y."/>
            <person name="Liu Z.J."/>
        </authorList>
    </citation>
    <scope>NUCLEOTIDE SEQUENCE [LARGE SCALE GENOMIC DNA]</scope>
    <source>
        <strain evidence="5">Lor287</strain>
    </source>
</reference>
<dbReference type="PANTHER" id="PTHR11662">
    <property type="entry name" value="SOLUTE CARRIER FAMILY 17"/>
    <property type="match status" value="1"/>
</dbReference>
<evidence type="ECO:0000256" key="1">
    <source>
        <dbReference type="ARBA" id="ARBA00004141"/>
    </source>
</evidence>
<protein>
    <submittedName>
        <fullName evidence="5">Uncharacterized protein</fullName>
    </submittedName>
</protein>
<evidence type="ECO:0000256" key="3">
    <source>
        <dbReference type="ARBA" id="ARBA00022989"/>
    </source>
</evidence>
<keyword evidence="3" id="KW-1133">Transmembrane helix</keyword>
<gene>
    <name evidence="5" type="ORF">KSP39_PZI022621</name>
</gene>
<proteinExistence type="predicted"/>
<keyword evidence="2" id="KW-0812">Transmembrane</keyword>
<comment type="caution">
    <text evidence="5">The sequence shown here is derived from an EMBL/GenBank/DDBJ whole genome shotgun (WGS) entry which is preliminary data.</text>
</comment>
<dbReference type="InterPro" id="IPR050382">
    <property type="entry name" value="MFS_Na/Anion_cotransporter"/>
</dbReference>
<dbReference type="EMBL" id="JBBWWQ010000020">
    <property type="protein sequence ID" value="KAK8915891.1"/>
    <property type="molecule type" value="Genomic_DNA"/>
</dbReference>
<dbReference type="GO" id="GO:0016020">
    <property type="term" value="C:membrane"/>
    <property type="evidence" value="ECO:0007669"/>
    <property type="project" value="UniProtKB-SubCell"/>
</dbReference>
<dbReference type="AlphaFoldDB" id="A0AAP0AUD8"/>
<evidence type="ECO:0000256" key="2">
    <source>
        <dbReference type="ARBA" id="ARBA00022692"/>
    </source>
</evidence>
<comment type="subcellular location">
    <subcellularLocation>
        <location evidence="1">Membrane</location>
        <topology evidence="1">Multi-pass membrane protein</topology>
    </subcellularLocation>
</comment>
<dbReference type="Proteomes" id="UP001418222">
    <property type="component" value="Unassembled WGS sequence"/>
</dbReference>
<evidence type="ECO:0000313" key="5">
    <source>
        <dbReference type="EMBL" id="KAK8915891.1"/>
    </source>
</evidence>